<reference evidence="3 4" key="1">
    <citation type="submission" date="2022-08" db="EMBL/GenBank/DDBJ databases">
        <title>Reclassification of Massilia species as members of the genera Telluria, Duganella, Pseudoduganella, Mokoshia gen. nov. and Zemynaea gen. nov. using orthogonal and non-orthogonal genome-based approaches.</title>
        <authorList>
            <person name="Bowman J.P."/>
        </authorList>
    </citation>
    <scope>NUCLEOTIDE SEQUENCE [LARGE SCALE GENOMIC DNA]</scope>
    <source>
        <strain evidence="3 4">LMG 28164</strain>
    </source>
</reference>
<dbReference type="Gene3D" id="3.40.50.2000">
    <property type="entry name" value="Glycogen Phosphorylase B"/>
    <property type="match status" value="2"/>
</dbReference>
<name>A0ABT2AE23_9BURK</name>
<feature type="domain" description="Glycosyl transferase family 1" evidence="1">
    <location>
        <begin position="199"/>
        <end position="360"/>
    </location>
</feature>
<evidence type="ECO:0000313" key="3">
    <source>
        <dbReference type="EMBL" id="MCS0592424.1"/>
    </source>
</evidence>
<feature type="domain" description="Glycosyltransferase subfamily 4-like N-terminal" evidence="2">
    <location>
        <begin position="18"/>
        <end position="181"/>
    </location>
</feature>
<dbReference type="PANTHER" id="PTHR45947">
    <property type="entry name" value="SULFOQUINOVOSYL TRANSFERASE SQD2"/>
    <property type="match status" value="1"/>
</dbReference>
<sequence length="390" mass="42111">MRVLHLLDHSAPRRSDYSRRTQALLQSLRGQGVHTVHLTGTAHTGGEARGEGWHFYRTSPPPGSVPLLGTIEPGSRLGAAMSTAALALRLRQVAKLTRPDLIHVHLPSANAVAAWPVARLARIPLVVEAERRAQLSAGYPFARAERWALGAANAIATGTAQVRAALRAEGMQGRTIAVIPAAPDLTPGRLHSARMPELEGAPLLAYAGGLAQDDGLELLLAALAQLRRQYPALRLLVAGGGEDEARFDSRLAHPSLRGHVVFSGALSYRRAADLLPRADIAVFPALGRKPCFEPSRHLLNALAQGCAVIASDLACHRELLVHGHSGILFEAGKRAALVKAIGELLAQPWRIDALGTAAREFMATRRSWELTAVRYRRVYEKVLRNRDASR</sequence>
<comment type="caution">
    <text evidence="3">The sequence shown here is derived from an EMBL/GenBank/DDBJ whole genome shotgun (WGS) entry which is preliminary data.</text>
</comment>
<dbReference type="RefSeq" id="WP_258848193.1">
    <property type="nucleotide sequence ID" value="NZ_JANUGX010000043.1"/>
</dbReference>
<proteinExistence type="predicted"/>
<dbReference type="Pfam" id="PF13579">
    <property type="entry name" value="Glyco_trans_4_4"/>
    <property type="match status" value="1"/>
</dbReference>
<accession>A0ABT2AE23</accession>
<gene>
    <name evidence="3" type="ORF">NX782_24895</name>
</gene>
<dbReference type="InterPro" id="IPR001296">
    <property type="entry name" value="Glyco_trans_1"/>
</dbReference>
<evidence type="ECO:0000259" key="1">
    <source>
        <dbReference type="Pfam" id="PF00534"/>
    </source>
</evidence>
<dbReference type="Pfam" id="PF00534">
    <property type="entry name" value="Glycos_transf_1"/>
    <property type="match status" value="1"/>
</dbReference>
<dbReference type="EMBL" id="JANUGX010000043">
    <property type="protein sequence ID" value="MCS0592424.1"/>
    <property type="molecule type" value="Genomic_DNA"/>
</dbReference>
<dbReference type="Proteomes" id="UP001205560">
    <property type="component" value="Unassembled WGS sequence"/>
</dbReference>
<dbReference type="InterPro" id="IPR028098">
    <property type="entry name" value="Glyco_trans_4-like_N"/>
</dbReference>
<dbReference type="CDD" id="cd03801">
    <property type="entry name" value="GT4_PimA-like"/>
    <property type="match status" value="1"/>
</dbReference>
<evidence type="ECO:0000259" key="2">
    <source>
        <dbReference type="Pfam" id="PF13579"/>
    </source>
</evidence>
<dbReference type="InterPro" id="IPR050194">
    <property type="entry name" value="Glycosyltransferase_grp1"/>
</dbReference>
<keyword evidence="4" id="KW-1185">Reference proteome</keyword>
<dbReference type="SUPFAM" id="SSF53756">
    <property type="entry name" value="UDP-Glycosyltransferase/glycogen phosphorylase"/>
    <property type="match status" value="1"/>
</dbReference>
<dbReference type="PANTHER" id="PTHR45947:SF3">
    <property type="entry name" value="SULFOQUINOVOSYL TRANSFERASE SQD2"/>
    <property type="match status" value="1"/>
</dbReference>
<evidence type="ECO:0000313" key="4">
    <source>
        <dbReference type="Proteomes" id="UP001205560"/>
    </source>
</evidence>
<organism evidence="3 4">
    <name type="scientific">Massilia norwichensis</name>
    <dbReference type="NCBI Taxonomy" id="1442366"/>
    <lineage>
        <taxon>Bacteria</taxon>
        <taxon>Pseudomonadati</taxon>
        <taxon>Pseudomonadota</taxon>
        <taxon>Betaproteobacteria</taxon>
        <taxon>Burkholderiales</taxon>
        <taxon>Oxalobacteraceae</taxon>
        <taxon>Telluria group</taxon>
        <taxon>Massilia</taxon>
    </lineage>
</organism>
<protein>
    <submittedName>
        <fullName evidence="3">Glycosyltransferase family 4 protein</fullName>
    </submittedName>
</protein>